<feature type="compositionally biased region" description="Basic residues" evidence="1">
    <location>
        <begin position="10"/>
        <end position="29"/>
    </location>
</feature>
<feature type="compositionally biased region" description="Basic and acidic residues" evidence="1">
    <location>
        <begin position="301"/>
        <end position="310"/>
    </location>
</feature>
<keyword evidence="3" id="KW-1185">Reference proteome</keyword>
<feature type="compositionally biased region" description="Basic residues" evidence="1">
    <location>
        <begin position="63"/>
        <end position="72"/>
    </location>
</feature>
<feature type="compositionally biased region" description="Low complexity" evidence="1">
    <location>
        <begin position="73"/>
        <end position="92"/>
    </location>
</feature>
<protein>
    <submittedName>
        <fullName evidence="2">Uncharacterized protein</fullName>
    </submittedName>
</protein>
<feature type="compositionally biased region" description="Low complexity" evidence="1">
    <location>
        <begin position="52"/>
        <end position="62"/>
    </location>
</feature>
<comment type="caution">
    <text evidence="2">The sequence shown here is derived from an EMBL/GenBank/DDBJ whole genome shotgun (WGS) entry which is preliminary data.</text>
</comment>
<evidence type="ECO:0000313" key="3">
    <source>
        <dbReference type="Proteomes" id="UP001189429"/>
    </source>
</evidence>
<dbReference type="Proteomes" id="UP001189429">
    <property type="component" value="Unassembled WGS sequence"/>
</dbReference>
<evidence type="ECO:0000256" key="1">
    <source>
        <dbReference type="SAM" id="MobiDB-lite"/>
    </source>
</evidence>
<dbReference type="EMBL" id="CAUYUJ010001123">
    <property type="protein sequence ID" value="CAK0794324.1"/>
    <property type="molecule type" value="Genomic_DNA"/>
</dbReference>
<feature type="region of interest" description="Disordered" evidence="1">
    <location>
        <begin position="463"/>
        <end position="513"/>
    </location>
</feature>
<evidence type="ECO:0000313" key="2">
    <source>
        <dbReference type="EMBL" id="CAK0794324.1"/>
    </source>
</evidence>
<gene>
    <name evidence="2" type="ORF">PCOR1329_LOCUS4371</name>
</gene>
<reference evidence="2" key="1">
    <citation type="submission" date="2023-10" db="EMBL/GenBank/DDBJ databases">
        <authorList>
            <person name="Chen Y."/>
            <person name="Shah S."/>
            <person name="Dougan E. K."/>
            <person name="Thang M."/>
            <person name="Chan C."/>
        </authorList>
    </citation>
    <scope>NUCLEOTIDE SEQUENCE [LARGE SCALE GENOMIC DNA]</scope>
</reference>
<feature type="region of interest" description="Disordered" evidence="1">
    <location>
        <begin position="1"/>
        <end position="156"/>
    </location>
</feature>
<proteinExistence type="predicted"/>
<name>A0ABN9PRW1_9DINO</name>
<sequence length="614" mass="67905">MNSLQGAKHTTGRKRKGGRPKKKKHKRKAQPPGEAPAIEGILQRWPQVGPSAKAKAAAAAKAVMKKPAKQTAKKPAGAAEAAAAAPPDAAIAVHDGNQDEEDEEEAQDEEGAEEEGEEEDAPEEHEEGPEEEEAPEEADAAGAAPPGYGPLSHYPWPPSDEYGTLAHCEDTSGQSMSVRIVRRKSESISTIKYKNEFTQWKWQQMLQVPDSSVQEWQIKQLALDDVVTTTMASETIIKHIFNRIVATRAADKHAAMHIKKEAYIELGISEQVQQVHLGSQVMAPKGKAKMTPAQKKQRAKERRDNPDIRAHENEMQRLRTQMKASKAAVRKEFKGLYGPARKEFVKVWRETGNFNHAQCNKIERTDKETRDQWTSVWRNFDQLLTDFGWEPSIADTDYGKRAYARAEAVRDNCKKMKRTHVKVDPQTGDEIYRRLTETNADTQAKLKRIETSISKDKAIPAGTKTQVAAAKAEPMSETDLEGSEYSYSPSSEEEDPAGTASTQAGTASASTSGVDPVLSKALADSLHIWTLFDGLCVKENTWLKPWEAKIQETKANLVAIKENITKTIQGKCDKKDTAKAEQVNREIQQATHLWNSLAEVKATMENALGSSGLA</sequence>
<feature type="compositionally biased region" description="Low complexity" evidence="1">
    <location>
        <begin position="497"/>
        <end position="513"/>
    </location>
</feature>
<feature type="region of interest" description="Disordered" evidence="1">
    <location>
        <begin position="283"/>
        <end position="310"/>
    </location>
</feature>
<organism evidence="2 3">
    <name type="scientific">Prorocentrum cordatum</name>
    <dbReference type="NCBI Taxonomy" id="2364126"/>
    <lineage>
        <taxon>Eukaryota</taxon>
        <taxon>Sar</taxon>
        <taxon>Alveolata</taxon>
        <taxon>Dinophyceae</taxon>
        <taxon>Prorocentrales</taxon>
        <taxon>Prorocentraceae</taxon>
        <taxon>Prorocentrum</taxon>
    </lineage>
</organism>
<feature type="compositionally biased region" description="Acidic residues" evidence="1">
    <location>
        <begin position="98"/>
        <end position="139"/>
    </location>
</feature>
<accession>A0ABN9PRW1</accession>